<reference evidence="1 2" key="1">
    <citation type="journal article" date="2023" name="Sci. Data">
        <title>Genome assembly of the Korean intertidal mud-creeper Batillaria attramentaria.</title>
        <authorList>
            <person name="Patra A.K."/>
            <person name="Ho P.T."/>
            <person name="Jun S."/>
            <person name="Lee S.J."/>
            <person name="Kim Y."/>
            <person name="Won Y.J."/>
        </authorList>
    </citation>
    <scope>NUCLEOTIDE SEQUENCE [LARGE SCALE GENOMIC DNA]</scope>
    <source>
        <strain evidence="1">Wonlab-2016</strain>
    </source>
</reference>
<organism evidence="1 2">
    <name type="scientific">Batillaria attramentaria</name>
    <dbReference type="NCBI Taxonomy" id="370345"/>
    <lineage>
        <taxon>Eukaryota</taxon>
        <taxon>Metazoa</taxon>
        <taxon>Spiralia</taxon>
        <taxon>Lophotrochozoa</taxon>
        <taxon>Mollusca</taxon>
        <taxon>Gastropoda</taxon>
        <taxon>Caenogastropoda</taxon>
        <taxon>Sorbeoconcha</taxon>
        <taxon>Cerithioidea</taxon>
        <taxon>Batillariidae</taxon>
        <taxon>Batillaria</taxon>
    </lineage>
</organism>
<accession>A0ABD0JHH8</accession>
<dbReference type="Proteomes" id="UP001519460">
    <property type="component" value="Unassembled WGS sequence"/>
</dbReference>
<comment type="caution">
    <text evidence="1">The sequence shown here is derived from an EMBL/GenBank/DDBJ whole genome shotgun (WGS) entry which is preliminary data.</text>
</comment>
<name>A0ABD0JHH8_9CAEN</name>
<sequence length="99" mass="11314">MSHRLPWSFVKSIDPGMSAFNILLHATFMGLKKKKVIQKLVFLKTNTQTFPACHRPTSVALCHAHKFSWDVRATIEPQLRNTLIDNDRAKADWIILSSP</sequence>
<dbReference type="AlphaFoldDB" id="A0ABD0JHH8"/>
<evidence type="ECO:0000313" key="1">
    <source>
        <dbReference type="EMBL" id="KAK7473852.1"/>
    </source>
</evidence>
<protein>
    <submittedName>
        <fullName evidence="1">Uncharacterized protein</fullName>
    </submittedName>
</protein>
<dbReference type="EMBL" id="JACVVK020000455">
    <property type="protein sequence ID" value="KAK7473852.1"/>
    <property type="molecule type" value="Genomic_DNA"/>
</dbReference>
<evidence type="ECO:0000313" key="2">
    <source>
        <dbReference type="Proteomes" id="UP001519460"/>
    </source>
</evidence>
<keyword evidence="2" id="KW-1185">Reference proteome</keyword>
<gene>
    <name evidence="1" type="ORF">BaRGS_00034903</name>
</gene>
<proteinExistence type="predicted"/>